<feature type="domain" description="Muconolactone isomerase" evidence="9">
    <location>
        <begin position="1"/>
        <end position="89"/>
    </location>
</feature>
<dbReference type="InterPro" id="IPR026029">
    <property type="entry name" value="MLI_dom"/>
</dbReference>
<evidence type="ECO:0000256" key="1">
    <source>
        <dbReference type="ARBA" id="ARBA00001739"/>
    </source>
</evidence>
<reference evidence="10 11" key="1">
    <citation type="submission" date="2020-07" db="EMBL/GenBank/DDBJ databases">
        <title>Taxonomic revisions and descriptions of new bacterial species based on genomic comparisons in the high-G+C-content subgroup of the family Alcaligenaceae.</title>
        <authorList>
            <person name="Szabo A."/>
            <person name="Felfoldi T."/>
        </authorList>
    </citation>
    <scope>NUCLEOTIDE SEQUENCE [LARGE SCALE GENOMIC DNA]</scope>
    <source>
        <strain evidence="10 11">LMG 24012</strain>
    </source>
</reference>
<dbReference type="EC" id="5.3.3.4" evidence="5 8"/>
<comment type="pathway">
    <text evidence="2 8">Aromatic compound metabolism; beta-ketoadipate pathway; 5-oxo-4,5-dihydro-2-furylacetate from catechol: step 3/3.</text>
</comment>
<name>A0A853FUP3_9BURK</name>
<dbReference type="Pfam" id="PF02426">
    <property type="entry name" value="MIase"/>
    <property type="match status" value="1"/>
</dbReference>
<dbReference type="InterPro" id="IPR011008">
    <property type="entry name" value="Dimeric_a/b-barrel"/>
</dbReference>
<dbReference type="Proteomes" id="UP000559809">
    <property type="component" value="Unassembled WGS sequence"/>
</dbReference>
<evidence type="ECO:0000259" key="9">
    <source>
        <dbReference type="Pfam" id="PF02426"/>
    </source>
</evidence>
<dbReference type="EMBL" id="JACCEM010000001">
    <property type="protein sequence ID" value="NYT47859.1"/>
    <property type="molecule type" value="Genomic_DNA"/>
</dbReference>
<evidence type="ECO:0000256" key="5">
    <source>
        <dbReference type="ARBA" id="ARBA00012070"/>
    </source>
</evidence>
<protein>
    <recommendedName>
        <fullName evidence="5 8">Muconolactone Delta-isomerase</fullName>
        <shortName evidence="8">MIase</shortName>
        <ecNumber evidence="5 8">5.3.3.4</ecNumber>
    </recommendedName>
</protein>
<evidence type="ECO:0000256" key="3">
    <source>
        <dbReference type="ARBA" id="ARBA00010882"/>
    </source>
</evidence>
<dbReference type="RefSeq" id="WP_180152955.1">
    <property type="nucleotide sequence ID" value="NZ_JACCEM010000001.1"/>
</dbReference>
<evidence type="ECO:0000256" key="8">
    <source>
        <dbReference type="PIRNR" id="PIRNR001486"/>
    </source>
</evidence>
<dbReference type="Gene3D" id="3.30.70.1060">
    <property type="entry name" value="Dimeric alpha+beta barrel"/>
    <property type="match status" value="1"/>
</dbReference>
<dbReference type="GO" id="GO:0016159">
    <property type="term" value="F:muconolactone delta-isomerase activity"/>
    <property type="evidence" value="ECO:0007669"/>
    <property type="project" value="UniProtKB-EC"/>
</dbReference>
<evidence type="ECO:0000313" key="11">
    <source>
        <dbReference type="Proteomes" id="UP000559809"/>
    </source>
</evidence>
<dbReference type="GO" id="GO:0042952">
    <property type="term" value="P:beta-ketoadipate pathway"/>
    <property type="evidence" value="ECO:0007669"/>
    <property type="project" value="UniProtKB-UniPathway"/>
</dbReference>
<dbReference type="SUPFAM" id="SSF54909">
    <property type="entry name" value="Dimeric alpha+beta barrel"/>
    <property type="match status" value="1"/>
</dbReference>
<gene>
    <name evidence="10" type="ORF">H0A72_00905</name>
</gene>
<evidence type="ECO:0000313" key="10">
    <source>
        <dbReference type="EMBL" id="NYT47859.1"/>
    </source>
</evidence>
<keyword evidence="6 8" id="KW-0058">Aromatic hydrocarbons catabolism</keyword>
<keyword evidence="11" id="KW-1185">Reference proteome</keyword>
<proteinExistence type="inferred from homology"/>
<keyword evidence="7 8" id="KW-0413">Isomerase</keyword>
<dbReference type="UniPathway" id="UPA00157">
    <property type="reaction ID" value="UER00260"/>
</dbReference>
<evidence type="ECO:0000256" key="7">
    <source>
        <dbReference type="ARBA" id="ARBA00023235"/>
    </source>
</evidence>
<dbReference type="AlphaFoldDB" id="A0A853FUP3"/>
<sequence length="92" mass="10491">MLYCVMIDVNLPADMDSAELAKLKEVERLRAIELQESGKFVHLWRVAGRMANISIFDCESNDELHELLTSLPMFPYFSLKVVPLAKHPSSIK</sequence>
<comment type="similarity">
    <text evidence="3 8">Belongs to the muconolactone Delta-isomerase family.</text>
</comment>
<evidence type="ECO:0000256" key="4">
    <source>
        <dbReference type="ARBA" id="ARBA00011365"/>
    </source>
</evidence>
<organism evidence="10 11">
    <name type="scientific">Parapusillimonas granuli</name>
    <dbReference type="NCBI Taxonomy" id="380911"/>
    <lineage>
        <taxon>Bacteria</taxon>
        <taxon>Pseudomonadati</taxon>
        <taxon>Pseudomonadota</taxon>
        <taxon>Betaproteobacteria</taxon>
        <taxon>Burkholderiales</taxon>
        <taxon>Alcaligenaceae</taxon>
        <taxon>Parapusillimonas</taxon>
    </lineage>
</organism>
<dbReference type="PIRSF" id="PIRSF001486">
    <property type="entry name" value="CatC"/>
    <property type="match status" value="1"/>
</dbReference>
<comment type="subunit">
    <text evidence="4">Homodecamer.</text>
</comment>
<evidence type="ECO:0000256" key="6">
    <source>
        <dbReference type="ARBA" id="ARBA00022797"/>
    </source>
</evidence>
<comment type="catalytic activity">
    <reaction evidence="1 8">
        <text>(S)-muconolactone = (4,5-dihydro-5-oxofuran-2-yl)-acetate</text>
        <dbReference type="Rhea" id="RHEA:12348"/>
        <dbReference type="ChEBI" id="CHEBI:58425"/>
        <dbReference type="ChEBI" id="CHEBI:58736"/>
        <dbReference type="EC" id="5.3.3.4"/>
    </reaction>
</comment>
<dbReference type="InterPro" id="IPR003464">
    <property type="entry name" value="Muconolactone_d_Isoase"/>
</dbReference>
<evidence type="ECO:0000256" key="2">
    <source>
        <dbReference type="ARBA" id="ARBA00005193"/>
    </source>
</evidence>
<comment type="caution">
    <text evidence="10">The sequence shown here is derived from an EMBL/GenBank/DDBJ whole genome shotgun (WGS) entry which is preliminary data.</text>
</comment>
<accession>A0A853FUP3</accession>